<gene>
    <name evidence="3" type="ORF">JVT61DRAFT_4907</name>
</gene>
<keyword evidence="4" id="KW-1185">Reference proteome</keyword>
<name>A0A8I2Z0K8_9AGAM</name>
<sequence>MSTQEDQLIELMLELKKTTPQQARSILTSTPQIAYALVALMVKMNAIDVQVLQKTLTTYSANMPPPGPSAHPSAQVTPASAVPPHLSQYRTPTPQTHTPPHYNGHGHTPQPPNQAPYVAQGQGQYGPSGFGTPPPPTPQMNNVGLPDALTSIPEEQKVTFTIHFLAICATHPGLPPRDLAK</sequence>
<comment type="caution">
    <text evidence="3">The sequence shown here is derived from an EMBL/GenBank/DDBJ whole genome shotgun (WGS) entry which is preliminary data.</text>
</comment>
<reference evidence="3" key="1">
    <citation type="submission" date="2021-03" db="EMBL/GenBank/DDBJ databases">
        <title>Evolutionary innovations through gain and loss of genes in the ectomycorrhizal Boletales.</title>
        <authorList>
            <person name="Wu G."/>
            <person name="Miyauchi S."/>
            <person name="Morin E."/>
            <person name="Yang Z.-L."/>
            <person name="Xu J."/>
            <person name="Martin F.M."/>
        </authorList>
    </citation>
    <scope>NUCLEOTIDE SEQUENCE</scope>
    <source>
        <strain evidence="3">BR01</strain>
    </source>
</reference>
<dbReference type="AlphaFoldDB" id="A0A8I2Z0K8"/>
<evidence type="ECO:0000259" key="2">
    <source>
        <dbReference type="Pfam" id="PF14327"/>
    </source>
</evidence>
<dbReference type="Pfam" id="PF14327">
    <property type="entry name" value="CSTF2_hinge"/>
    <property type="match status" value="1"/>
</dbReference>
<dbReference type="InterPro" id="IPR025742">
    <property type="entry name" value="CSTF2_hinge"/>
</dbReference>
<proteinExistence type="predicted"/>
<feature type="compositionally biased region" description="Low complexity" evidence="1">
    <location>
        <begin position="91"/>
        <end position="101"/>
    </location>
</feature>
<evidence type="ECO:0000313" key="4">
    <source>
        <dbReference type="Proteomes" id="UP000683000"/>
    </source>
</evidence>
<feature type="region of interest" description="Disordered" evidence="1">
    <location>
        <begin position="62"/>
        <end position="140"/>
    </location>
</feature>
<accession>A0A8I2Z0K8</accession>
<protein>
    <recommendedName>
        <fullName evidence="2">Cleavage stimulation factor subunit 2 hinge domain-containing protein</fullName>
    </recommendedName>
</protein>
<organism evidence="3 4">
    <name type="scientific">Boletus reticuloceps</name>
    <dbReference type="NCBI Taxonomy" id="495285"/>
    <lineage>
        <taxon>Eukaryota</taxon>
        <taxon>Fungi</taxon>
        <taxon>Dikarya</taxon>
        <taxon>Basidiomycota</taxon>
        <taxon>Agaricomycotina</taxon>
        <taxon>Agaricomycetes</taxon>
        <taxon>Agaricomycetidae</taxon>
        <taxon>Boletales</taxon>
        <taxon>Boletineae</taxon>
        <taxon>Boletaceae</taxon>
        <taxon>Boletoideae</taxon>
        <taxon>Boletus</taxon>
    </lineage>
</organism>
<evidence type="ECO:0000256" key="1">
    <source>
        <dbReference type="SAM" id="MobiDB-lite"/>
    </source>
</evidence>
<evidence type="ECO:0000313" key="3">
    <source>
        <dbReference type="EMBL" id="KAG6380548.1"/>
    </source>
</evidence>
<dbReference type="OrthoDB" id="272703at2759"/>
<dbReference type="EMBL" id="JAGFBS010000002">
    <property type="protein sequence ID" value="KAG6380548.1"/>
    <property type="molecule type" value="Genomic_DNA"/>
</dbReference>
<feature type="domain" description="Cleavage stimulation factor subunit 2 hinge" evidence="2">
    <location>
        <begin position="2"/>
        <end position="55"/>
    </location>
</feature>
<dbReference type="Proteomes" id="UP000683000">
    <property type="component" value="Unassembled WGS sequence"/>
</dbReference>